<dbReference type="SUPFAM" id="SSF48371">
    <property type="entry name" value="ARM repeat"/>
    <property type="match status" value="1"/>
</dbReference>
<dbReference type="GO" id="GO:0061630">
    <property type="term" value="F:ubiquitin protein ligase activity"/>
    <property type="evidence" value="ECO:0007669"/>
    <property type="project" value="UniProtKB-EC"/>
</dbReference>
<dbReference type="EC" id="2.3.2.26" evidence="3"/>
<dbReference type="FunFam" id="3.90.1750.10:FF:000026">
    <property type="entry name" value="E3 ubiquitin-protein ligase HACE1"/>
    <property type="match status" value="1"/>
</dbReference>
<dbReference type="InterPro" id="IPR009060">
    <property type="entry name" value="UBA-like_sf"/>
</dbReference>
<comment type="caution">
    <text evidence="11">The sequence shown here is derived from an EMBL/GenBank/DDBJ whole genome shotgun (WGS) entry which is preliminary data.</text>
</comment>
<comment type="similarity">
    <text evidence="6">Belongs to the UPL family. TOM1/PTR1 subfamily.</text>
</comment>
<dbReference type="FunFam" id="3.30.2410.10:FF:000010">
    <property type="entry name" value="E3 ubiquitin-protein ligase UPL1"/>
    <property type="match status" value="1"/>
</dbReference>
<evidence type="ECO:0000256" key="1">
    <source>
        <dbReference type="ARBA" id="ARBA00000885"/>
    </source>
</evidence>
<feature type="compositionally biased region" description="Polar residues" evidence="8">
    <location>
        <begin position="2004"/>
        <end position="2046"/>
    </location>
</feature>
<dbReference type="Gene3D" id="3.30.2410.10">
    <property type="entry name" value="Hect, E3 ligase catalytic domain"/>
    <property type="match status" value="1"/>
</dbReference>
<dbReference type="InterPro" id="IPR015940">
    <property type="entry name" value="UBA"/>
</dbReference>
<dbReference type="InterPro" id="IPR010314">
    <property type="entry name" value="E3_Ub_ligase_DUF913"/>
</dbReference>
<dbReference type="Gene3D" id="1.25.10.10">
    <property type="entry name" value="Leucine-rich Repeat Variant"/>
    <property type="match status" value="1"/>
</dbReference>
<dbReference type="Gene3D" id="3.30.2160.10">
    <property type="entry name" value="Hect, E3 ligase catalytic domain"/>
    <property type="match status" value="1"/>
</dbReference>
<feature type="compositionally biased region" description="Basic and acidic residues" evidence="8">
    <location>
        <begin position="1989"/>
        <end position="1999"/>
    </location>
</feature>
<evidence type="ECO:0000259" key="9">
    <source>
        <dbReference type="PROSITE" id="PS50030"/>
    </source>
</evidence>
<protein>
    <recommendedName>
        <fullName evidence="3">HECT-type E3 ubiquitin transferase</fullName>
        <ecNumber evidence="3">2.3.2.26</ecNumber>
    </recommendedName>
</protein>
<sequence length="3623" mass="400998">MRPARKSDNDPPQRVMNFIRNIISTPLEEIEAPLSRFTWDYDNKGNFHHWTELFVHFNLFFSKYVSSRKDLQLSDNMLDEETPFPKGTVLQILRVLSIIFENCRNKGSFSGLEHFTHLLSSNDPEILLAALHALVALVKINPAKLHLSGKLPGSVVLNRHLLALSQGWGSKEEGLGLFSCVVENGCDSAASQLGSALHFEFYTDRGLDTAENSNGKNTAGLQVVHVPGLLLQPKDEVLFMKDLIDKYQVPVELRFTLWTRIRYASAFSSVTSRRQYTCIRLLAFMVLVQSSDTHEELGAFFSNDPEFMNELMKVLESEGLIPDNIRASAMWALGYQFAAISASHERTRVLNVPNIVSNAANRVFLLSLLQKAIMSLTMREACPISLVEGALYFFLAYVTSSSASPSPTRETGLIPALLPLLEDTNSTHMHLVVCAVKILRKFMDYSNPAVTLFRDLGGLDNSIKRLQIEVNRVVEVPDSCNIATSAFDESRYEDQIPYCQRRLIKALLKVLGLTTSTRPPNSEESSLPSSLSLIFSHSHKFGGDVFSSAVTLMNELIHKDPTCFSMLHAAGLTTAFLDAISEGLLLPSSKSLCCIPSGLDALCLNNIGLQEVTERNALQFLVGVFTSRKYLLSLNEGVAPLANAMEELMRHVPSLRGAGVDVIIEILKKVATMGETCLASKEIKDSPVPMETDSDDKHNAGVEITGAAVQNMTNERFLQLCISHAMVFVHRALENSESCRIFVEKEGVEALMRFLTLPGIPLSPDGMSVAVHMVAVSKVFTQQHSTVLARVFCECLRGHLKATFEELNPAAGTNLLAAENGLNRKIFWCLFVLQFFVFLADATRENRWLAALMAEFGNGSKDVLIDIGRIHREILLQIALFEDSKVGIKKDDGPSVSGVTTDSDAPPSDIDDHMPTSIGQYVDLILSQHRQSSVWNAEPQLFDLIHLFHDFGHRARLQRRLNMDSSSRSRQSSTRQSLSNSDDGLSRSKTESSKPKSIHSFCYEILRSLSFHISHLFSELGKVMHLSSRRRDDSQTVSPASKSVASTFATIFLDDLSSLVELPTSAKCSYLGKVVDFIQAVIVDRQESCNPVLLNSFYAHGVIKSVIETFEATSQLLWTVMQTTSMMETELKQCEQNEGSDKAWIFGTLITYAGLMDHLVRPACILASTSSHFLVQPVANGDLSLPKDPENFAKVLQSQVLKVVRPVWNHTLFPQCSVEFVSLICSIMKHVYTGVDAKMVKASGNGGNVPFQGVAPLLDETAIAMILEMGFSRSRAEEALRHVRSNRVELAMEWLINHPEEASQEDNELARALALSLGSTDSSSLVEEMATDQKVTEEEENLVQSPPIDEILSTCVKLLEAKESLAFPLRDLLVTLCTRNDGQDRARVISFLVDQLKLCNDSSGRDNSVLCLTSHVLALILHEDNAACQVASENGLVSVLLDVLSKFFPTEVETESMPELKYVTAILLVLDHMLQLKPKLDSNTLASDQLKNSENVDGNQQKCPGYILNVAEGYMTAEEQKRTIDIVCNFIQIHFSSTTIQALLQLCARLTRVHAIALRFLEKGGLAALLSLPTKCLFSGFDNVATTIIRHILEDPHTLQLAMESEIRHSIVAASARNISGRVSPRNFLSNLAPVISRDPAVFILAAQVVCQIEMHGERPYVVLSKDREKEKVKEKEKLLEKDRHGAGDKTIQGEKSLPVSVGNGLIKISDVGGKTKGHKRPPHNFASVIDQLLDAIIQFSPAAKDDIGGKSQCSGSVTDMEVDEIPLDGKGKAVVGKDSLELDCKSSAALARAAFILKVLTEILLMYPSAVNVVLRRDTESSHFRGPIQGGATMMGHGGPLYHVLNRLLPFPGSHSKERQSSSEWRQKLSSKASQFLMAVCVRSGEGRRRLFVEIVNSLNAYFGCHFDGYKPPDSQMNAFIDLINDVLAARSPSGSNISAEVSKTLIDVGAAQALCFTLQYLDLDHPDSVKIANGIVKALESLTGEQIHSHEDSEIKPGTRGASDSNQHQIQNEGENQEGPSPNTNSQPRQNDTEFEQMQSAHDTHTSIQNAGNLMIGSEEDFIHEGAEEDVGVVADYSMDNGGQDSSADDDEEEEMSGDGGEEDAEDDDEDEEEDDEELDEDDVHHLSHPDADQDDQDVHELGEDFDDDDILEDEEEDDDENNFIFRLEDGINVFDHFGVLGRAESDFPSDPFHVMPIEEVFGANRRQGRTTSIYNLLGRTDDRGAAFQHPFLVVPSVPSRSVLHRSTDNAGDRLIAERNLESTSTPSDLDSIFRTLRSGRPGNRLSNWADDSQQLRGTSSTSIALGIEEHFVSQLRRAMPVEDGPTVQGNDATVLHEKGEASVSQAADDGTTTLQHQEDNLNREEQEQSHVEGTSGDNTNTEAVHPLQHPSVLQGNQSTISGQHDHDLQDERNERVMRDVEAVSQDSSGSGATLGESLRSLEVEIGSADGHDDTGERPPVGDSHTARIQALGRVLGATESLTQIDTSGNMEGVQVENNNMNPSQPDNVREMNQTVVDGASAEQQQTNLATGPNSIDPAFLEALPEDLRTEVLASQQNQPAQTVNNDPPNTDEIDPEFLAALPPDIQAEVLAQQRAQRLLQSHQFEGQPVDMDSASILATFPPELRAEVLLTSSDAVLANLPESLVTEAQRLRQRFGYHLPTDRLGSARRTLIDRSRRNGSGLGGRNGSMGSDRVGSSSIHRTVFGDKLIEADGKPLVDTQALKSMLRLLRLVQPVYKGPLQRLLLNICTHSVTRVTLVQLFLDMLLPDVEGFTGNASCVGMSSYRLYGCLGHVNYSRPQFHDGVPPLVSRRVLETLTYLAQNHPLVAKHLLYLEEFKCHQPKRDHDMGRGKALMVDDENQSETINEVDSGKSPIVLLLKLLDQPLYSRSIAHLEQVMGLLKVVMNSIELDAQSGSESQPLDSDQKSVHPDGKVDDQLESSGLEMASHDLTGVGKKFDAATVLRSIPKTELRLLSSLLAREGLSELAYAHSVDVMTKLVKMVPSHRHLFIIELANATEILSKIAVSELQSLGEAETIVLSTTFSGAAILRVLQALSSLATSFQKEKDDEVLPEQEHAESLATIRSLNMGLEPLWQELSLCIGKIENRSSSMSVVPSSSGTNGILPPLPPGTQRVLPYIEAFFVTCEKLQSGQATPGQLEYNSATATEVKEAASTSESTMHSMSSATQQRKIDEKGITLLKFAEKHKRLLNAFVRQNSGLLEKSLSLLLKVPRLIEFDNKRAYFRSKIRQHQDHQNYSSVRISVRRAYILEDSYNQLRMRQARELKGRLNVHFQGEEGIDAGGLTREWYQLLSRVIFDKNALLFTTVGNEATFQPNPNSCYQTEHLSYFKFVGRVVAKALFDGQLLDVHFTRSFYKHMLGAKVTYHDIEAVDPDYYKSFKWMLENDIRDMADLTFSMDADEEKHILYEKEEVTDHELIPGGRNIRVTEENKHEYVDLVAEHRLTTAIRPQINAFLEGFNELVARNLISIFNDKELELLISGLPEIDLDDLRTNTEYAGYSAASPVIQWFWEVVQCFNKEDRARLIQFVTGTSKVPLEGFKALQGISGLQKFQIHKAYGSPDRLPSAHTCFNQLDLPEYPSREQLEERLLLAIHEANEGFGFG</sequence>
<dbReference type="PROSITE" id="PS50030">
    <property type="entry name" value="UBA"/>
    <property type="match status" value="1"/>
</dbReference>
<dbReference type="Gene3D" id="3.90.1750.10">
    <property type="entry name" value="Hect, E3 ligase catalytic domains"/>
    <property type="match status" value="1"/>
</dbReference>
<dbReference type="Pfam" id="PF22562">
    <property type="entry name" value="UBA_7"/>
    <property type="match status" value="1"/>
</dbReference>
<feature type="compositionally biased region" description="Basic and acidic residues" evidence="8">
    <location>
        <begin position="984"/>
        <end position="993"/>
    </location>
</feature>
<dbReference type="FunFam" id="3.30.2160.10:FF:000001">
    <property type="entry name" value="E3 ubiquitin-protein ligase NEDD4-like"/>
    <property type="match status" value="1"/>
</dbReference>
<name>A0AA38BNH0_TAXCH</name>
<gene>
    <name evidence="11" type="ORF">KI387_031823</name>
</gene>
<feature type="region of interest" description="Disordered" evidence="8">
    <location>
        <begin position="891"/>
        <end position="913"/>
    </location>
</feature>
<comment type="catalytic activity">
    <reaction evidence="1">
        <text>S-ubiquitinyl-[E2 ubiquitin-conjugating enzyme]-L-cysteine + [acceptor protein]-L-lysine = [E2 ubiquitin-conjugating enzyme]-L-cysteine + N(6)-ubiquitinyl-[acceptor protein]-L-lysine.</text>
        <dbReference type="EC" id="2.3.2.26"/>
    </reaction>
</comment>
<evidence type="ECO:0000313" key="11">
    <source>
        <dbReference type="EMBL" id="KAH9287706.1"/>
    </source>
</evidence>
<dbReference type="InterPro" id="IPR011989">
    <property type="entry name" value="ARM-like"/>
</dbReference>
<comment type="pathway">
    <text evidence="2">Protein modification; protein ubiquitination.</text>
</comment>
<evidence type="ECO:0000256" key="6">
    <source>
        <dbReference type="ARBA" id="ARBA00034494"/>
    </source>
</evidence>
<dbReference type="PROSITE" id="PS50237">
    <property type="entry name" value="HECT"/>
    <property type="match status" value="1"/>
</dbReference>
<dbReference type="PANTHER" id="PTHR11254:SF398">
    <property type="entry name" value="HECT-TYPE E3 UBIQUITIN TRANSFERASE"/>
    <property type="match status" value="1"/>
</dbReference>
<reference evidence="11 12" key="1">
    <citation type="journal article" date="2021" name="Nat. Plants">
        <title>The Taxus genome provides insights into paclitaxel biosynthesis.</title>
        <authorList>
            <person name="Xiong X."/>
            <person name="Gou J."/>
            <person name="Liao Q."/>
            <person name="Li Y."/>
            <person name="Zhou Q."/>
            <person name="Bi G."/>
            <person name="Li C."/>
            <person name="Du R."/>
            <person name="Wang X."/>
            <person name="Sun T."/>
            <person name="Guo L."/>
            <person name="Liang H."/>
            <person name="Lu P."/>
            <person name="Wu Y."/>
            <person name="Zhang Z."/>
            <person name="Ro D.K."/>
            <person name="Shang Y."/>
            <person name="Huang S."/>
            <person name="Yan J."/>
        </authorList>
    </citation>
    <scope>NUCLEOTIDE SEQUENCE [LARGE SCALE GENOMIC DNA]</scope>
    <source>
        <strain evidence="11">Ta-2019</strain>
    </source>
</reference>
<dbReference type="SMART" id="SM00165">
    <property type="entry name" value="UBA"/>
    <property type="match status" value="1"/>
</dbReference>
<dbReference type="EMBL" id="JAHRHJ020003813">
    <property type="protein sequence ID" value="KAH9287706.1"/>
    <property type="molecule type" value="Genomic_DNA"/>
</dbReference>
<dbReference type="Pfam" id="PF06012">
    <property type="entry name" value="DUF908"/>
    <property type="match status" value="1"/>
</dbReference>
<dbReference type="Pfam" id="PF00632">
    <property type="entry name" value="HECT"/>
    <property type="match status" value="1"/>
</dbReference>
<dbReference type="Gene3D" id="1.10.8.10">
    <property type="entry name" value="DNA helicase RuvA subunit, C-terminal domain"/>
    <property type="match status" value="1"/>
</dbReference>
<evidence type="ECO:0000256" key="5">
    <source>
        <dbReference type="ARBA" id="ARBA00022786"/>
    </source>
</evidence>
<feature type="region of interest" description="Disordered" evidence="8">
    <location>
        <begin position="1988"/>
        <end position="2046"/>
    </location>
</feature>
<proteinExistence type="inferred from homology"/>
<evidence type="ECO:0000256" key="2">
    <source>
        <dbReference type="ARBA" id="ARBA00004906"/>
    </source>
</evidence>
<evidence type="ECO:0000256" key="8">
    <source>
        <dbReference type="SAM" id="MobiDB-lite"/>
    </source>
</evidence>
<feature type="compositionally biased region" description="Low complexity" evidence="8">
    <location>
        <begin position="964"/>
        <end position="983"/>
    </location>
</feature>
<evidence type="ECO:0000256" key="7">
    <source>
        <dbReference type="PROSITE-ProRule" id="PRU00104"/>
    </source>
</evidence>
<feature type="domain" description="HECT" evidence="10">
    <location>
        <begin position="3282"/>
        <end position="3623"/>
    </location>
</feature>
<dbReference type="InterPro" id="IPR016024">
    <property type="entry name" value="ARM-type_fold"/>
</dbReference>
<feature type="region of interest" description="Disordered" evidence="8">
    <location>
        <begin position="2916"/>
        <end position="2939"/>
    </location>
</feature>
<feature type="compositionally biased region" description="Basic and acidic residues" evidence="8">
    <location>
        <begin position="2360"/>
        <end position="2373"/>
    </location>
</feature>
<feature type="compositionally biased region" description="Basic and acidic residues" evidence="8">
    <location>
        <begin position="2125"/>
        <end position="2144"/>
    </location>
</feature>
<feature type="region of interest" description="Disordered" evidence="8">
    <location>
        <begin position="2079"/>
        <end position="2144"/>
    </location>
</feature>
<dbReference type="OMA" id="MWLDDSP"/>
<dbReference type="Gene3D" id="6.10.250.1630">
    <property type="match status" value="1"/>
</dbReference>
<dbReference type="InterPro" id="IPR010309">
    <property type="entry name" value="E3_Ub_ligase_DUF908"/>
</dbReference>
<dbReference type="SUPFAM" id="SSF56204">
    <property type="entry name" value="Hect, E3 ligase catalytic domain"/>
    <property type="match status" value="1"/>
</dbReference>
<dbReference type="Pfam" id="PF06025">
    <property type="entry name" value="DUF913"/>
    <property type="match status" value="1"/>
</dbReference>
<accession>A0AA38BNH0</accession>
<dbReference type="GO" id="GO:0005737">
    <property type="term" value="C:cytoplasm"/>
    <property type="evidence" value="ECO:0007669"/>
    <property type="project" value="TreeGrafter"/>
</dbReference>
<keyword evidence="5 7" id="KW-0833">Ubl conjugation pathway</keyword>
<dbReference type="SMART" id="SM00119">
    <property type="entry name" value="HECTc"/>
    <property type="match status" value="1"/>
</dbReference>
<feature type="compositionally biased region" description="Acidic residues" evidence="8">
    <location>
        <begin position="2089"/>
        <end position="2124"/>
    </location>
</feature>
<feature type="region of interest" description="Disordered" evidence="8">
    <location>
        <begin position="2360"/>
        <end position="2386"/>
    </location>
</feature>
<dbReference type="Pfam" id="PF14377">
    <property type="entry name" value="UBM"/>
    <property type="match status" value="3"/>
</dbReference>
<feature type="domain" description="UBA" evidence="9">
    <location>
        <begin position="1257"/>
        <end position="1298"/>
    </location>
</feature>
<dbReference type="CDD" id="cd14327">
    <property type="entry name" value="UBA_atUPL1_2_like"/>
    <property type="match status" value="1"/>
</dbReference>
<organism evidence="11 12">
    <name type="scientific">Taxus chinensis</name>
    <name type="common">Chinese yew</name>
    <name type="synonym">Taxus wallichiana var. chinensis</name>
    <dbReference type="NCBI Taxonomy" id="29808"/>
    <lineage>
        <taxon>Eukaryota</taxon>
        <taxon>Viridiplantae</taxon>
        <taxon>Streptophyta</taxon>
        <taxon>Embryophyta</taxon>
        <taxon>Tracheophyta</taxon>
        <taxon>Spermatophyta</taxon>
        <taxon>Pinopsida</taxon>
        <taxon>Pinidae</taxon>
        <taxon>Conifers II</taxon>
        <taxon>Cupressales</taxon>
        <taxon>Taxaceae</taxon>
        <taxon>Taxus</taxon>
    </lineage>
</organism>
<dbReference type="InterPro" id="IPR035983">
    <property type="entry name" value="Hect_E3_ubiquitin_ligase"/>
</dbReference>
<dbReference type="SUPFAM" id="SSF46934">
    <property type="entry name" value="UBA-like"/>
    <property type="match status" value="1"/>
</dbReference>
<dbReference type="FunFam" id="3.90.1750.10:FF:000003">
    <property type="entry name" value="E3 ubiquitin-protein ligase UPL1"/>
    <property type="match status" value="1"/>
</dbReference>
<dbReference type="GO" id="GO:0000209">
    <property type="term" value="P:protein polyubiquitination"/>
    <property type="evidence" value="ECO:0007669"/>
    <property type="project" value="TreeGrafter"/>
</dbReference>
<dbReference type="GO" id="GO:0006511">
    <property type="term" value="P:ubiquitin-dependent protein catabolic process"/>
    <property type="evidence" value="ECO:0007669"/>
    <property type="project" value="TreeGrafter"/>
</dbReference>
<dbReference type="CDD" id="cd00078">
    <property type="entry name" value="HECTc"/>
    <property type="match status" value="1"/>
</dbReference>
<feature type="compositionally biased region" description="Basic and acidic residues" evidence="8">
    <location>
        <begin position="2925"/>
        <end position="2938"/>
    </location>
</feature>
<keyword evidence="4" id="KW-0808">Transferase</keyword>
<evidence type="ECO:0000256" key="4">
    <source>
        <dbReference type="ARBA" id="ARBA00022679"/>
    </source>
</evidence>
<dbReference type="InterPro" id="IPR025527">
    <property type="entry name" value="HUWE1/Rev1_UBM"/>
</dbReference>
<keyword evidence="12" id="KW-1185">Reference proteome</keyword>
<dbReference type="InterPro" id="IPR000569">
    <property type="entry name" value="HECT_dom"/>
</dbReference>
<dbReference type="Proteomes" id="UP000824469">
    <property type="component" value="Unassembled WGS sequence"/>
</dbReference>
<evidence type="ECO:0000256" key="3">
    <source>
        <dbReference type="ARBA" id="ARBA00012485"/>
    </source>
</evidence>
<feature type="active site" description="Glycyl thioester intermediate" evidence="7">
    <location>
        <position position="3590"/>
    </location>
</feature>
<evidence type="ECO:0000259" key="10">
    <source>
        <dbReference type="PROSITE" id="PS50237"/>
    </source>
</evidence>
<dbReference type="InterPro" id="IPR050409">
    <property type="entry name" value="E3_ubiq-protein_ligase"/>
</dbReference>
<evidence type="ECO:0000313" key="12">
    <source>
        <dbReference type="Proteomes" id="UP000824469"/>
    </source>
</evidence>
<feature type="region of interest" description="Disordered" evidence="8">
    <location>
        <begin position="2678"/>
        <end position="2700"/>
    </location>
</feature>
<feature type="compositionally biased region" description="Polar residues" evidence="8">
    <location>
        <begin position="2374"/>
        <end position="2385"/>
    </location>
</feature>
<feature type="region of interest" description="Disordered" evidence="8">
    <location>
        <begin position="962"/>
        <end position="993"/>
    </location>
</feature>
<dbReference type="PANTHER" id="PTHR11254">
    <property type="entry name" value="HECT DOMAIN UBIQUITIN-PROTEIN LIGASE"/>
    <property type="match status" value="1"/>
</dbReference>